<proteinExistence type="predicted"/>
<dbReference type="Proteomes" id="UP000006906">
    <property type="component" value="Chromosome 2"/>
</dbReference>
<dbReference type="EMBL" id="CM008963">
    <property type="protein sequence ID" value="PNW86320.1"/>
    <property type="molecule type" value="Genomic_DNA"/>
</dbReference>
<gene>
    <name evidence="4" type="ORF">CHLRE_02g081800v5</name>
</gene>
<dbReference type="GO" id="GO:0035556">
    <property type="term" value="P:intracellular signal transduction"/>
    <property type="evidence" value="ECO:0007669"/>
    <property type="project" value="InterPro"/>
</dbReference>
<evidence type="ECO:0000313" key="4">
    <source>
        <dbReference type="EMBL" id="PNW86320.1"/>
    </source>
</evidence>
<dbReference type="Pfam" id="PF00211">
    <property type="entry name" value="Guanylate_cyc"/>
    <property type="match status" value="1"/>
</dbReference>
<evidence type="ECO:0000313" key="5">
    <source>
        <dbReference type="Proteomes" id="UP000006906"/>
    </source>
</evidence>
<dbReference type="RefSeq" id="XP_042926884.1">
    <property type="nucleotide sequence ID" value="XM_043059250.1"/>
</dbReference>
<feature type="compositionally biased region" description="Gly residues" evidence="1">
    <location>
        <begin position="1930"/>
        <end position="1943"/>
    </location>
</feature>
<dbReference type="Gene3D" id="3.30.70.1230">
    <property type="entry name" value="Nucleotide cyclase"/>
    <property type="match status" value="3"/>
</dbReference>
<evidence type="ECO:0000256" key="2">
    <source>
        <dbReference type="SAM" id="Phobius"/>
    </source>
</evidence>
<dbReference type="Gene3D" id="3.40.190.10">
    <property type="entry name" value="Periplasmic binding protein-like II"/>
    <property type="match status" value="1"/>
</dbReference>
<dbReference type="PROSITE" id="PS50125">
    <property type="entry name" value="GUANYLATE_CYCLASE_2"/>
    <property type="match status" value="1"/>
</dbReference>
<name>A0A2K3E0J0_CHLRE</name>
<feature type="compositionally biased region" description="Gly residues" evidence="1">
    <location>
        <begin position="1495"/>
        <end position="1506"/>
    </location>
</feature>
<feature type="region of interest" description="Disordered" evidence="1">
    <location>
        <begin position="1195"/>
        <end position="1246"/>
    </location>
</feature>
<dbReference type="KEGG" id="cre:CHLRE_02g081800v5"/>
<dbReference type="InterPro" id="IPR029787">
    <property type="entry name" value="Nucleotide_cyclase"/>
</dbReference>
<dbReference type="InParanoid" id="A0A2K3E0J0"/>
<feature type="domain" description="Guanylate cyclase" evidence="3">
    <location>
        <begin position="831"/>
        <end position="889"/>
    </location>
</feature>
<dbReference type="SUPFAM" id="SSF55073">
    <property type="entry name" value="Nucleotide cyclase"/>
    <property type="match status" value="2"/>
</dbReference>
<feature type="compositionally biased region" description="Low complexity" evidence="1">
    <location>
        <begin position="1025"/>
        <end position="1037"/>
    </location>
</feature>
<keyword evidence="2" id="KW-0812">Transmembrane</keyword>
<feature type="transmembrane region" description="Helical" evidence="2">
    <location>
        <begin position="780"/>
        <end position="804"/>
    </location>
</feature>
<evidence type="ECO:0000259" key="3">
    <source>
        <dbReference type="PROSITE" id="PS50125"/>
    </source>
</evidence>
<feature type="compositionally biased region" description="Polar residues" evidence="1">
    <location>
        <begin position="1375"/>
        <end position="1393"/>
    </location>
</feature>
<feature type="compositionally biased region" description="Low complexity" evidence="1">
    <location>
        <begin position="1742"/>
        <end position="1770"/>
    </location>
</feature>
<sequence length="2317" mass="229984">MLPSSNDQCGTTLVQDVTQRLQRVVGSMAASDYLQLVSVPLANFNTCMSSTMGESAPQKLKWLLYPGWQAGVAVDVLRLALGVTGMSGRYELGAPDTLPPPGSLRSGADVRDLATRTNSEYAFVVQDGSGESLSAFLSDTQTHVARASVLPVFNQLPENSCASLVEPRGPLHPRTYLLLFYRADALAALAAAGRVPVPGGSAPPSDWYSMLSLLEAHAAAVAAQAQATTAAATGSNSTTNATAALPRYGLCVTTDATCGRLGDLWTAIAASTLQTRGPPEGYAFDLTAAPPAAEPLVGGAGWRHAAAVLQALLRFAGPPDQPDAPGQLACGAVSRPFADGDCLMTVEWDAQAPALARQPVLARAGVLGVAPLPGSRVVVPPPGWSQDMGAAAAAATAAAAAAATAAASGPAAAAVAAAALRDGLVPCSQDLCAMSSNHDLLYLQTSTEGAVAAAAAAAAAASSSGTAAVSSVAVLAALAAREAAAAAWLRQQGASLSYTEPPLVNRAPYSAAWEQVMAVRYVGSGSGVLISALADVVALQQWQLSAMDSYRAARQNATDTLRRALLRRSTGTAAAGVNTSTLLSGAYPFLNCSEYKAADWWRLLATSSSSSSSNTGGGGSWGPDARPLAAAAGLTDPAAASALLRAVWHALHSPNAAPDVQSPVPMNWWRYGTQQAAQLLLPPSSTAAAATAPSSNSSLLFAATSSGAAAAASSATANSTALEAQRADAVALLLRLWGLAVSGLGDESVRATYAESVSAEPWPQGAAAGDDSSTHLSDGAIAAIAVCSALGAALLVLLAAVSVYQVRAARRHLRRDLLGRVIAPKAGPDTTLLITDVQNSTGLWECLPSSVMDVVLKLHHSTIRSLLSDYDGYESATEGDSFILAFAGPAAALDFATACQVTFLKKDWPQPLLQHPDGVPVLVSLPYDPRAAASLAGAAAAGAAGGNDVSASTTALLASLGLIAPPSSAPARTLSQMLGGAAGSVARASGNGGFTPGPGGAAGTAAAAGGASFMRFFRLRSLLGGSTPAGSTPAPGSTAGGPGSEHHSGNNSILDSSPFTGHAAAIGSGAAGGAAGPPQAPVPFSLSGVLPCGPTSAAGTITATGMVIGGIGLTGASRPSSGANTGFGSALSISCDHTSESAAVAAAAAAIAATGGGGPTCSWCDTLVAAFPVIPLDSPEGRRLAALVGAMGTLPADEDGGDGDGDQDSGMQVLDMSTGGGGGSRRRASVAADSTGREGWGNTQQPPCLRLSDGRLVLVAYRGLRVRMGLHTGLEAPESMTFNKFASAYAYGGKFAEITRLVSNAAPGGLITLSGAAFTRLRHARPGAAAHVSSSGSALGYGVPQGQSPRQQGQPPSSNNNSPRQRRAYDPSHAGPTNGTHGSGNGSKATQSPADGAAGHGDRGSVSRLLTLLHARGTAAGSDAAAAAGGVSMAAAAAAAAAVLSRPIVVFAGTYVLQEPLARTRKSGSARKSTSSHKSLNVTSANIASLDGSHRGPGIGGGGGSGRASHNGRFNRRSAPAATVPAAGSSNASTKSRGGGSGRPPSASQVVITVGNRTGTYGNTSLGTGAGTGTGSYATSNASNFGGSGGSSGNNSHGAYRPRATGGSRYGGNFWRPSEGPLAEATLTEEGEPDPAALAAQPQQPATGGPAAEQAAAVPPLPIAASVPAAAVPVPLAVASLIQGENPAAIAARLASSGSVPNSPVRRGVTDATESSFSIHVRGGVARALGSGPGGAAGGGAATTDDGGTTTDDGGAAWARGDVLQQQQRRAGGGGGGGAPLWPQGSSGLRKVRLQTPAEAAAAELSARPGSGSGFPYGTTPEDNSPVMRMKSSGIGSGPQPTEFVPMGVVPTHSRSGLVAAMAAALASAHAASNTVAGSGGTGGGALTAAGVAGSAGRAAAGIPAGAASGPSGLFSRPSRMGSSGRRDTGTGGLSTGPSGGMGTRTHTSQYVSSSHVTVTSRYVSSSYHVSTNHNYSGATVYSGGHVSRVSRARPAPPPRTDQIMIPDHAVSVFVACHPSLMCRLAMAPPLRSVRQVGLGSIFAPVRTVTIAFMKVVGASALLADLPVVAARAMDAFVRIAAGMLPECGGGYVVEGGAGGGGLVLAAFASPSAATSWALSTLAALRRHPWEEELLAHEQCGEELAIGGALTTGGSGAASPTAAGTTTAMSAAHHMGLIVEASGAQAQSQTRGPLQARSSSLGPRTFSVLRSQDSVIHSGPRVKVGLDIGPVAHTLTEASGRLSYRGRVMNRAARIASIGAPGQVLVSGDVWEAINGEEAGVRGAFTGVHMGTVSLKGVTQPVEVVQVLPDVAQQQQQ</sequence>
<accession>A0A2K3E0J0</accession>
<keyword evidence="2" id="KW-1133">Transmembrane helix</keyword>
<feature type="compositionally biased region" description="Acidic residues" evidence="1">
    <location>
        <begin position="1196"/>
        <end position="1207"/>
    </location>
</feature>
<dbReference type="ExpressionAtlas" id="A0A2K3E0J0">
    <property type="expression patterns" value="baseline and differential"/>
</dbReference>
<feature type="region of interest" description="Disordered" evidence="1">
    <location>
        <begin position="1025"/>
        <end position="1056"/>
    </location>
</feature>
<dbReference type="GO" id="GO:0004016">
    <property type="term" value="F:adenylate cyclase activity"/>
    <property type="evidence" value="ECO:0000318"/>
    <property type="project" value="GO_Central"/>
</dbReference>
<dbReference type="GeneID" id="5727317"/>
<feature type="compositionally biased region" description="Polar residues" evidence="1">
    <location>
        <begin position="1470"/>
        <end position="1487"/>
    </location>
</feature>
<feature type="region of interest" description="Disordered" evidence="1">
    <location>
        <begin position="1730"/>
        <end position="1821"/>
    </location>
</feature>
<feature type="region of interest" description="Disordered" evidence="1">
    <location>
        <begin position="1329"/>
        <end position="1403"/>
    </location>
</feature>
<feature type="compositionally biased region" description="Low complexity" evidence="1">
    <location>
        <begin position="1634"/>
        <end position="1654"/>
    </location>
</feature>
<protein>
    <recommendedName>
        <fullName evidence="3">Guanylate cyclase domain-containing protein</fullName>
    </recommendedName>
</protein>
<dbReference type="OrthoDB" id="545664at2759"/>
<feature type="region of interest" description="Disordered" evidence="1">
    <location>
        <begin position="1587"/>
        <end position="1654"/>
    </location>
</feature>
<evidence type="ECO:0000256" key="1">
    <source>
        <dbReference type="SAM" id="MobiDB-lite"/>
    </source>
</evidence>
<feature type="region of interest" description="Disordered" evidence="1">
    <location>
        <begin position="1905"/>
        <end position="1944"/>
    </location>
</feature>
<organism evidence="4 5">
    <name type="scientific">Chlamydomonas reinhardtii</name>
    <name type="common">Chlamydomonas smithii</name>
    <dbReference type="NCBI Taxonomy" id="3055"/>
    <lineage>
        <taxon>Eukaryota</taxon>
        <taxon>Viridiplantae</taxon>
        <taxon>Chlorophyta</taxon>
        <taxon>core chlorophytes</taxon>
        <taxon>Chlorophyceae</taxon>
        <taxon>CS clade</taxon>
        <taxon>Chlamydomonadales</taxon>
        <taxon>Chlamydomonadaceae</taxon>
        <taxon>Chlamydomonas</taxon>
    </lineage>
</organism>
<dbReference type="PANTHER" id="PTHR43081">
    <property type="entry name" value="ADENYLATE CYCLASE, TERMINAL-DIFFERENTIATION SPECIFIC-RELATED"/>
    <property type="match status" value="1"/>
</dbReference>
<keyword evidence="5" id="KW-1185">Reference proteome</keyword>
<feature type="compositionally biased region" description="Low complexity" evidence="1">
    <location>
        <begin position="1905"/>
        <end position="1924"/>
    </location>
</feature>
<dbReference type="InterPro" id="IPR050697">
    <property type="entry name" value="Adenylyl/Guanylyl_Cyclase_3/4"/>
</dbReference>
<dbReference type="GO" id="GO:0006171">
    <property type="term" value="P:cAMP biosynthetic process"/>
    <property type="evidence" value="ECO:0000318"/>
    <property type="project" value="GO_Central"/>
</dbReference>
<feature type="region of interest" description="Disordered" evidence="1">
    <location>
        <begin position="1462"/>
        <end position="1548"/>
    </location>
</feature>
<dbReference type="Gramene" id="PNW86320">
    <property type="protein sequence ID" value="PNW86320"/>
    <property type="gene ID" value="CHLRE_02g081800v5"/>
</dbReference>
<dbReference type="InterPro" id="IPR001054">
    <property type="entry name" value="A/G_cyclase"/>
</dbReference>
<feature type="compositionally biased region" description="Gly residues" evidence="1">
    <location>
        <begin position="1731"/>
        <end position="1741"/>
    </location>
</feature>
<reference evidence="4 5" key="1">
    <citation type="journal article" date="2007" name="Science">
        <title>The Chlamydomonas genome reveals the evolution of key animal and plant functions.</title>
        <authorList>
            <person name="Merchant S.S."/>
            <person name="Prochnik S.E."/>
            <person name="Vallon O."/>
            <person name="Harris E.H."/>
            <person name="Karpowicz S.J."/>
            <person name="Witman G.B."/>
            <person name="Terry A."/>
            <person name="Salamov A."/>
            <person name="Fritz-Laylin L.K."/>
            <person name="Marechal-Drouard L."/>
            <person name="Marshall W.F."/>
            <person name="Qu L.H."/>
            <person name="Nelson D.R."/>
            <person name="Sanderfoot A.A."/>
            <person name="Spalding M.H."/>
            <person name="Kapitonov V.V."/>
            <person name="Ren Q."/>
            <person name="Ferris P."/>
            <person name="Lindquist E."/>
            <person name="Shapiro H."/>
            <person name="Lucas S.M."/>
            <person name="Grimwood J."/>
            <person name="Schmutz J."/>
            <person name="Cardol P."/>
            <person name="Cerutti H."/>
            <person name="Chanfreau G."/>
            <person name="Chen C.L."/>
            <person name="Cognat V."/>
            <person name="Croft M.T."/>
            <person name="Dent R."/>
            <person name="Dutcher S."/>
            <person name="Fernandez E."/>
            <person name="Fukuzawa H."/>
            <person name="Gonzalez-Ballester D."/>
            <person name="Gonzalez-Halphen D."/>
            <person name="Hallmann A."/>
            <person name="Hanikenne M."/>
            <person name="Hippler M."/>
            <person name="Inwood W."/>
            <person name="Jabbari K."/>
            <person name="Kalanon M."/>
            <person name="Kuras R."/>
            <person name="Lefebvre P.A."/>
            <person name="Lemaire S.D."/>
            <person name="Lobanov A.V."/>
            <person name="Lohr M."/>
            <person name="Manuell A."/>
            <person name="Meier I."/>
            <person name="Mets L."/>
            <person name="Mittag M."/>
            <person name="Mittelmeier T."/>
            <person name="Moroney J.V."/>
            <person name="Moseley J."/>
            <person name="Napoli C."/>
            <person name="Nedelcu A.M."/>
            <person name="Niyogi K."/>
            <person name="Novoselov S.V."/>
            <person name="Paulsen I.T."/>
            <person name="Pazour G."/>
            <person name="Purton S."/>
            <person name="Ral J.P."/>
            <person name="Riano-Pachon D.M."/>
            <person name="Riekhof W."/>
            <person name="Rymarquis L."/>
            <person name="Schroda M."/>
            <person name="Stern D."/>
            <person name="Umen J."/>
            <person name="Willows R."/>
            <person name="Wilson N."/>
            <person name="Zimmer S.L."/>
            <person name="Allmer J."/>
            <person name="Balk J."/>
            <person name="Bisova K."/>
            <person name="Chen C.J."/>
            <person name="Elias M."/>
            <person name="Gendler K."/>
            <person name="Hauser C."/>
            <person name="Lamb M.R."/>
            <person name="Ledford H."/>
            <person name="Long J.C."/>
            <person name="Minagawa J."/>
            <person name="Page M.D."/>
            <person name="Pan J."/>
            <person name="Pootakham W."/>
            <person name="Roje S."/>
            <person name="Rose A."/>
            <person name="Stahlberg E."/>
            <person name="Terauchi A.M."/>
            <person name="Yang P."/>
            <person name="Ball S."/>
            <person name="Bowler C."/>
            <person name="Dieckmann C.L."/>
            <person name="Gladyshev V.N."/>
            <person name="Green P."/>
            <person name="Jorgensen R."/>
            <person name="Mayfield S."/>
            <person name="Mueller-Roeber B."/>
            <person name="Rajamani S."/>
            <person name="Sayre R.T."/>
            <person name="Brokstein P."/>
            <person name="Dubchak I."/>
            <person name="Goodstein D."/>
            <person name="Hornick L."/>
            <person name="Huang Y.W."/>
            <person name="Jhaveri J."/>
            <person name="Luo Y."/>
            <person name="Martinez D."/>
            <person name="Ngau W.C."/>
            <person name="Otillar B."/>
            <person name="Poliakov A."/>
            <person name="Porter A."/>
            <person name="Szajkowski L."/>
            <person name="Werner G."/>
            <person name="Zhou K."/>
            <person name="Grigoriev I.V."/>
            <person name="Rokhsar D.S."/>
            <person name="Grossman A.R."/>
        </authorList>
    </citation>
    <scope>NUCLEOTIDE SEQUENCE [LARGE SCALE GENOMIC DNA]</scope>
    <source>
        <strain evidence="5">CC-503</strain>
    </source>
</reference>
<dbReference type="PANTHER" id="PTHR43081:SF1">
    <property type="entry name" value="ADENYLATE CYCLASE, TERMINAL-DIFFERENTIATION SPECIFIC"/>
    <property type="match status" value="1"/>
</dbReference>
<feature type="compositionally biased region" description="Low complexity" evidence="1">
    <location>
        <begin position="1329"/>
        <end position="1363"/>
    </location>
</feature>
<keyword evidence="2" id="KW-0472">Membrane</keyword>